<dbReference type="OrthoDB" id="516834at2"/>
<dbReference type="PIRSF" id="PIRSF029218">
    <property type="entry name" value="ParE"/>
    <property type="match status" value="1"/>
</dbReference>
<dbReference type="STRING" id="631362.Thi970DRAFT_02721"/>
<protein>
    <recommendedName>
        <fullName evidence="3">Toxin</fullName>
    </recommendedName>
</protein>
<evidence type="ECO:0000313" key="5">
    <source>
        <dbReference type="Proteomes" id="UP000002964"/>
    </source>
</evidence>
<dbReference type="AlphaFoldDB" id="H8Z134"/>
<dbReference type="InterPro" id="IPR035093">
    <property type="entry name" value="RelE/ParE_toxin_dom_sf"/>
</dbReference>
<proteinExistence type="inferred from homology"/>
<dbReference type="EMBL" id="JH603169">
    <property type="protein sequence ID" value="EIC22455.1"/>
    <property type="molecule type" value="Genomic_DNA"/>
</dbReference>
<evidence type="ECO:0000256" key="3">
    <source>
        <dbReference type="PIRNR" id="PIRNR029218"/>
    </source>
</evidence>
<reference evidence="5" key="1">
    <citation type="submission" date="2011-06" db="EMBL/GenBank/DDBJ databases">
        <authorList>
            <consortium name="US DOE Joint Genome Institute (JGI-PGF)"/>
            <person name="Lucas S."/>
            <person name="Han J."/>
            <person name="Lapidus A."/>
            <person name="Cheng J.-F."/>
            <person name="Goodwin L."/>
            <person name="Pitluck S."/>
            <person name="Peters L."/>
            <person name="Land M.L."/>
            <person name="Hauser L."/>
            <person name="Vogl K."/>
            <person name="Liu Z."/>
            <person name="Overmann J."/>
            <person name="Frigaard N.-U."/>
            <person name="Bryant D.A."/>
            <person name="Woyke T.J."/>
        </authorList>
    </citation>
    <scope>NUCLEOTIDE SEQUENCE [LARGE SCALE GENOMIC DNA]</scope>
    <source>
        <strain evidence="5">970</strain>
    </source>
</reference>
<evidence type="ECO:0000313" key="4">
    <source>
        <dbReference type="EMBL" id="EIC22455.1"/>
    </source>
</evidence>
<comment type="similarity">
    <text evidence="1 3">Belongs to the RelE toxin family.</text>
</comment>
<dbReference type="InterPro" id="IPR007712">
    <property type="entry name" value="RelE/ParE_toxin"/>
</dbReference>
<sequence length="102" mass="12125">MNSSFRITPRAASDLRDIAGYTLMTWGRKQRDDYLRELDKRFNWLAENPTRGKPREDIREGYRSYSQGSHVIFYLVRDTCIDIIGVLHQRMDVLSYFDESDQ</sequence>
<dbReference type="RefSeq" id="WP_009149316.1">
    <property type="nucleotide sequence ID" value="NZ_CP121471.1"/>
</dbReference>
<accession>H8Z134</accession>
<name>H8Z134_9GAMM</name>
<organism evidence="4 5">
    <name type="scientific">Thiorhodovibrio frisius</name>
    <dbReference type="NCBI Taxonomy" id="631362"/>
    <lineage>
        <taxon>Bacteria</taxon>
        <taxon>Pseudomonadati</taxon>
        <taxon>Pseudomonadota</taxon>
        <taxon>Gammaproteobacteria</taxon>
        <taxon>Chromatiales</taxon>
        <taxon>Chromatiaceae</taxon>
        <taxon>Thiorhodovibrio</taxon>
    </lineage>
</organism>
<dbReference type="InterPro" id="IPR051803">
    <property type="entry name" value="TA_system_RelE-like_toxin"/>
</dbReference>
<dbReference type="PANTHER" id="PTHR33755:SF9">
    <property type="entry name" value="TOXIN PARE1"/>
    <property type="match status" value="1"/>
</dbReference>
<dbReference type="Proteomes" id="UP000002964">
    <property type="component" value="Unassembled WGS sequence"/>
</dbReference>
<gene>
    <name evidence="4" type="ORF">Thi970DRAFT_02721</name>
</gene>
<keyword evidence="2" id="KW-1277">Toxin-antitoxin system</keyword>
<dbReference type="Pfam" id="PF05016">
    <property type="entry name" value="ParE_toxin"/>
    <property type="match status" value="1"/>
</dbReference>
<evidence type="ECO:0000256" key="1">
    <source>
        <dbReference type="ARBA" id="ARBA00006226"/>
    </source>
</evidence>
<dbReference type="eggNOG" id="COG3668">
    <property type="taxonomic scope" value="Bacteria"/>
</dbReference>
<dbReference type="Gene3D" id="3.30.2310.20">
    <property type="entry name" value="RelE-like"/>
    <property type="match status" value="1"/>
</dbReference>
<dbReference type="PANTHER" id="PTHR33755">
    <property type="entry name" value="TOXIN PARE1-RELATED"/>
    <property type="match status" value="1"/>
</dbReference>
<keyword evidence="5" id="KW-1185">Reference proteome</keyword>
<dbReference type="HOGENOM" id="CLU_147162_3_0_6"/>
<reference evidence="4 5" key="2">
    <citation type="submission" date="2011-11" db="EMBL/GenBank/DDBJ databases">
        <authorList>
            <consortium name="US DOE Joint Genome Institute"/>
            <person name="Lucas S."/>
            <person name="Han J."/>
            <person name="Lapidus A."/>
            <person name="Cheng J.-F."/>
            <person name="Goodwin L."/>
            <person name="Pitluck S."/>
            <person name="Peters L."/>
            <person name="Ovchinnikova G."/>
            <person name="Zhang X."/>
            <person name="Detter J.C."/>
            <person name="Han C."/>
            <person name="Tapia R."/>
            <person name="Land M."/>
            <person name="Hauser L."/>
            <person name="Kyrpides N."/>
            <person name="Ivanova N."/>
            <person name="Pagani I."/>
            <person name="Vogl K."/>
            <person name="Liu Z."/>
            <person name="Overmann J."/>
            <person name="Frigaard N.-U."/>
            <person name="Bryant D."/>
            <person name="Woyke T."/>
        </authorList>
    </citation>
    <scope>NUCLEOTIDE SEQUENCE [LARGE SCALE GENOMIC DNA]</scope>
    <source>
        <strain evidence="4 5">970</strain>
    </source>
</reference>
<dbReference type="InterPro" id="IPR028344">
    <property type="entry name" value="ParE1/4"/>
</dbReference>
<evidence type="ECO:0000256" key="2">
    <source>
        <dbReference type="ARBA" id="ARBA00022649"/>
    </source>
</evidence>